<dbReference type="GO" id="GO:0006368">
    <property type="term" value="P:transcription elongation by RNA polymerase II"/>
    <property type="evidence" value="ECO:0007669"/>
    <property type="project" value="InterPro"/>
</dbReference>
<keyword evidence="3" id="KW-0804">Transcription</keyword>
<gene>
    <name evidence="7" type="ORF">QBC41DRAFT_382019</name>
</gene>
<dbReference type="GO" id="GO:0000993">
    <property type="term" value="F:RNA polymerase II complex binding"/>
    <property type="evidence" value="ECO:0007669"/>
    <property type="project" value="TreeGrafter"/>
</dbReference>
<keyword evidence="7" id="KW-0131">Cell cycle</keyword>
<feature type="compositionally biased region" description="Basic and acidic residues" evidence="5">
    <location>
        <begin position="137"/>
        <end position="157"/>
    </location>
</feature>
<evidence type="ECO:0000313" key="7">
    <source>
        <dbReference type="EMBL" id="KAK0672290.1"/>
    </source>
</evidence>
<proteinExistence type="inferred from homology"/>
<dbReference type="Gene3D" id="3.40.50.11990">
    <property type="entry name" value="RNA polymerase II accessory factor, Cdc73 C-terminal domain"/>
    <property type="match status" value="1"/>
</dbReference>
<dbReference type="EMBL" id="JAULSY010000014">
    <property type="protein sequence ID" value="KAK0672290.1"/>
    <property type="molecule type" value="Genomic_DNA"/>
</dbReference>
<comment type="caution">
    <text evidence="7">The sequence shown here is derived from an EMBL/GenBank/DDBJ whole genome shotgun (WGS) entry which is preliminary data.</text>
</comment>
<comment type="subcellular location">
    <subcellularLocation>
        <location evidence="1">Nucleus</location>
    </subcellularLocation>
</comment>
<dbReference type="GO" id="GO:0051301">
    <property type="term" value="P:cell division"/>
    <property type="evidence" value="ECO:0007669"/>
    <property type="project" value="UniProtKB-KW"/>
</dbReference>
<dbReference type="GO" id="GO:0016593">
    <property type="term" value="C:Cdc73/Paf1 complex"/>
    <property type="evidence" value="ECO:0007669"/>
    <property type="project" value="InterPro"/>
</dbReference>
<feature type="domain" description="Cell division control protein 73 C-terminal" evidence="6">
    <location>
        <begin position="239"/>
        <end position="400"/>
    </location>
</feature>
<evidence type="ECO:0000256" key="4">
    <source>
        <dbReference type="ARBA" id="ARBA00023242"/>
    </source>
</evidence>
<dbReference type="AlphaFoldDB" id="A0AA39ZJN3"/>
<feature type="region of interest" description="Disordered" evidence="5">
    <location>
        <begin position="209"/>
        <end position="235"/>
    </location>
</feature>
<sequence length="416" mass="46358">MASSTTDPLLLFRQSIRTSSQIIPVSSAESNDEVPLSQATHLVFSDDGKRVVLPVDVQSRFMSSEGNLIDLRSIYFAWVNRDITIPEYNAAAEKLNEELAGGKGVHKFPFVERLNLIAWLEGAGEDTEYIKPLVGGDDAKGEEGGKVEKAGEDGGVKKRERGGKGTLDPRLAQIYDGERRMGDRNSVLRGIKPTDFSHIRKLAAQFMTRKPTGGSGDVRSSTNISNNPSLALNQKPARRPDPIILLSPSASSLLRMSNAKAFLEGGRYTPPDHSTPPTMLAVSRIIKDMDPNRPIRFILVEGPENFKPEYWNRVVAVFTTGQTWQFKSYKWTNPVELFKHVQGVYLGWRGEQPPESVRAFGHKVLTCSVEKWRDPGQPGAEQSRWRDREVVESIWKAVEANMRTKGWKKDAAPTSI</sequence>
<name>A0AA39ZJN3_9PEZI</name>
<evidence type="ECO:0000256" key="1">
    <source>
        <dbReference type="ARBA" id="ARBA00004123"/>
    </source>
</evidence>
<evidence type="ECO:0000259" key="6">
    <source>
        <dbReference type="Pfam" id="PF05179"/>
    </source>
</evidence>
<protein>
    <submittedName>
        <fullName evidence="7">Cell division control protein</fullName>
    </submittedName>
</protein>
<evidence type="ECO:0000313" key="8">
    <source>
        <dbReference type="Proteomes" id="UP001174997"/>
    </source>
</evidence>
<feature type="compositionally biased region" description="Polar residues" evidence="5">
    <location>
        <begin position="218"/>
        <end position="232"/>
    </location>
</feature>
<comment type="similarity">
    <text evidence="2">Belongs to the CDC73 family.</text>
</comment>
<keyword evidence="8" id="KW-1185">Reference proteome</keyword>
<dbReference type="FunFam" id="3.40.50.11990:FF:000003">
    <property type="entry name" value="Pol II transcription elongation factor subunit Cdc73"/>
    <property type="match status" value="1"/>
</dbReference>
<dbReference type="PANTHER" id="PTHR12466">
    <property type="entry name" value="CDC73 DOMAIN PROTEIN"/>
    <property type="match status" value="1"/>
</dbReference>
<keyword evidence="7" id="KW-0132">Cell division</keyword>
<dbReference type="Pfam" id="PF05179">
    <property type="entry name" value="CDC73_C"/>
    <property type="match status" value="1"/>
</dbReference>
<reference evidence="7" key="1">
    <citation type="submission" date="2023-06" db="EMBL/GenBank/DDBJ databases">
        <title>Genome-scale phylogeny and comparative genomics of the fungal order Sordariales.</title>
        <authorList>
            <consortium name="Lawrence Berkeley National Laboratory"/>
            <person name="Hensen N."/>
            <person name="Bonometti L."/>
            <person name="Westerberg I."/>
            <person name="Brannstrom I.O."/>
            <person name="Guillou S."/>
            <person name="Cros-Aarteil S."/>
            <person name="Calhoun S."/>
            <person name="Haridas S."/>
            <person name="Kuo A."/>
            <person name="Mondo S."/>
            <person name="Pangilinan J."/>
            <person name="Riley R."/>
            <person name="Labutti K."/>
            <person name="Andreopoulos B."/>
            <person name="Lipzen A."/>
            <person name="Chen C."/>
            <person name="Yanf M."/>
            <person name="Daum C."/>
            <person name="Ng V."/>
            <person name="Clum A."/>
            <person name="Steindorff A."/>
            <person name="Ohm R."/>
            <person name="Martin F."/>
            <person name="Silar P."/>
            <person name="Natvig D."/>
            <person name="Lalanne C."/>
            <person name="Gautier V."/>
            <person name="Ament-Velasquez S.L."/>
            <person name="Kruys A."/>
            <person name="Hutchinson M.I."/>
            <person name="Powell A.J."/>
            <person name="Barry K."/>
            <person name="Miller A.N."/>
            <person name="Grigoriev I.V."/>
            <person name="Debuchy R."/>
            <person name="Gladieux P."/>
            <person name="Thoren M.H."/>
            <person name="Johannesson H."/>
        </authorList>
    </citation>
    <scope>NUCLEOTIDE SEQUENCE</scope>
    <source>
        <strain evidence="7">CBS 307.81</strain>
    </source>
</reference>
<dbReference type="Proteomes" id="UP001174997">
    <property type="component" value="Unassembled WGS sequence"/>
</dbReference>
<keyword evidence="4" id="KW-0539">Nucleus</keyword>
<dbReference type="InterPro" id="IPR031336">
    <property type="entry name" value="CDC73_C"/>
</dbReference>
<evidence type="ECO:0000256" key="2">
    <source>
        <dbReference type="ARBA" id="ARBA00010427"/>
    </source>
</evidence>
<dbReference type="InterPro" id="IPR038103">
    <property type="entry name" value="CDC73_C_sf"/>
</dbReference>
<dbReference type="PANTHER" id="PTHR12466:SF8">
    <property type="entry name" value="PARAFIBROMIN"/>
    <property type="match status" value="1"/>
</dbReference>
<accession>A0AA39ZJN3</accession>
<dbReference type="InterPro" id="IPR007852">
    <property type="entry name" value="Cdc73/Parafibromin"/>
</dbReference>
<evidence type="ECO:0000256" key="5">
    <source>
        <dbReference type="SAM" id="MobiDB-lite"/>
    </source>
</evidence>
<organism evidence="7 8">
    <name type="scientific">Cercophora samala</name>
    <dbReference type="NCBI Taxonomy" id="330535"/>
    <lineage>
        <taxon>Eukaryota</taxon>
        <taxon>Fungi</taxon>
        <taxon>Dikarya</taxon>
        <taxon>Ascomycota</taxon>
        <taxon>Pezizomycotina</taxon>
        <taxon>Sordariomycetes</taxon>
        <taxon>Sordariomycetidae</taxon>
        <taxon>Sordariales</taxon>
        <taxon>Lasiosphaeriaceae</taxon>
        <taxon>Cercophora</taxon>
    </lineage>
</organism>
<dbReference type="GO" id="GO:0032968">
    <property type="term" value="P:positive regulation of transcription elongation by RNA polymerase II"/>
    <property type="evidence" value="ECO:0007669"/>
    <property type="project" value="TreeGrafter"/>
</dbReference>
<evidence type="ECO:0000256" key="3">
    <source>
        <dbReference type="ARBA" id="ARBA00023163"/>
    </source>
</evidence>
<feature type="region of interest" description="Disordered" evidence="5">
    <location>
        <begin position="134"/>
        <end position="168"/>
    </location>
</feature>